<gene>
    <name evidence="1" type="ORF">A3D04_04545</name>
</gene>
<evidence type="ECO:0000313" key="1">
    <source>
        <dbReference type="EMBL" id="OGD89438.1"/>
    </source>
</evidence>
<dbReference type="EMBL" id="MFBD01000003">
    <property type="protein sequence ID" value="OGD89438.1"/>
    <property type="molecule type" value="Genomic_DNA"/>
</dbReference>
<proteinExistence type="predicted"/>
<dbReference type="STRING" id="1797714.A3D04_04545"/>
<organism evidence="1 2">
    <name type="scientific">Candidatus Curtissbacteria bacterium RIFCSPHIGHO2_02_FULL_40_16b</name>
    <dbReference type="NCBI Taxonomy" id="1797714"/>
    <lineage>
        <taxon>Bacteria</taxon>
        <taxon>Candidatus Curtissiibacteriota</taxon>
    </lineage>
</organism>
<evidence type="ECO:0008006" key="3">
    <source>
        <dbReference type="Google" id="ProtNLM"/>
    </source>
</evidence>
<dbReference type="InterPro" id="IPR014942">
    <property type="entry name" value="AbiEii"/>
</dbReference>
<protein>
    <recommendedName>
        <fullName evidence="3">Nucleotidyl transferase AbiEii/AbiGii toxin family protein</fullName>
    </recommendedName>
</protein>
<dbReference type="Proteomes" id="UP000177369">
    <property type="component" value="Unassembled WGS sequence"/>
</dbReference>
<comment type="caution">
    <text evidence="1">The sequence shown here is derived from an EMBL/GenBank/DDBJ whole genome shotgun (WGS) entry which is preliminary data.</text>
</comment>
<accession>A0A1F5GC54</accession>
<name>A0A1F5GC54_9BACT</name>
<dbReference type="AlphaFoldDB" id="A0A1F5GC54"/>
<dbReference type="Gene3D" id="3.10.450.620">
    <property type="entry name" value="JHP933, nucleotidyltransferase-like core domain"/>
    <property type="match status" value="1"/>
</dbReference>
<evidence type="ECO:0000313" key="2">
    <source>
        <dbReference type="Proteomes" id="UP000177369"/>
    </source>
</evidence>
<dbReference type="Pfam" id="PF08843">
    <property type="entry name" value="AbiEii"/>
    <property type="match status" value="1"/>
</dbReference>
<sequence>MFTNIIPKGTKKVLGNLKKSTVFDNFYLSGGTGLALQIGHRESEDLDFFSEKDFKPTLLQKELAKIGHLENVQIDKGTLNCFVVNVQIQFLHYPYKLLEEKIEWEGIFVSSILDIACTKLLTISSRGSRKDFIDLYFLLQIYTLPHLFEKLEEKYANINYDKLHILKSLIYFEEADSQPSPRMHKEVNWETIKKEIKKVVKDFKL</sequence>
<reference evidence="1 2" key="1">
    <citation type="journal article" date="2016" name="Nat. Commun.">
        <title>Thousands of microbial genomes shed light on interconnected biogeochemical processes in an aquifer system.</title>
        <authorList>
            <person name="Anantharaman K."/>
            <person name="Brown C.T."/>
            <person name="Hug L.A."/>
            <person name="Sharon I."/>
            <person name="Castelle C.J."/>
            <person name="Probst A.J."/>
            <person name="Thomas B.C."/>
            <person name="Singh A."/>
            <person name="Wilkins M.J."/>
            <person name="Karaoz U."/>
            <person name="Brodie E.L."/>
            <person name="Williams K.H."/>
            <person name="Hubbard S.S."/>
            <person name="Banfield J.F."/>
        </authorList>
    </citation>
    <scope>NUCLEOTIDE SEQUENCE [LARGE SCALE GENOMIC DNA]</scope>
</reference>